<gene>
    <name evidence="1" type="ORF">COO91_10359</name>
</gene>
<dbReference type="KEGG" id="nfl:COO91_10359"/>
<keyword evidence="1" id="KW-0614">Plasmid</keyword>
<organism evidence="1 2">
    <name type="scientific">Nostoc flagelliforme CCNUN1</name>
    <dbReference type="NCBI Taxonomy" id="2038116"/>
    <lineage>
        <taxon>Bacteria</taxon>
        <taxon>Bacillati</taxon>
        <taxon>Cyanobacteriota</taxon>
        <taxon>Cyanophyceae</taxon>
        <taxon>Nostocales</taxon>
        <taxon>Nostocaceae</taxon>
        <taxon>Nostoc</taxon>
    </lineage>
</organism>
<name>A0A2K8T908_9NOSO</name>
<accession>A0A2K8T908</accession>
<dbReference type="PANTHER" id="PTHR34614:SF2">
    <property type="entry name" value="TRANSPOSASE IS4-LIKE DOMAIN-CONTAINING PROTEIN"/>
    <property type="match status" value="1"/>
</dbReference>
<dbReference type="AlphaFoldDB" id="A0A2K8T908"/>
<dbReference type="PANTHER" id="PTHR34614">
    <property type="match status" value="1"/>
</dbReference>
<protein>
    <submittedName>
        <fullName evidence="1">Transposase</fullName>
    </submittedName>
</protein>
<geneLocation type="plasmid" evidence="2">
    <name>pnfsy08</name>
</geneLocation>
<dbReference type="EMBL" id="CP024793">
    <property type="protein sequence ID" value="AUB44139.1"/>
    <property type="molecule type" value="Genomic_DNA"/>
</dbReference>
<evidence type="ECO:0000313" key="1">
    <source>
        <dbReference type="EMBL" id="AUB44139.1"/>
    </source>
</evidence>
<keyword evidence="2" id="KW-1185">Reference proteome</keyword>
<proteinExistence type="predicted"/>
<reference evidence="1 2" key="1">
    <citation type="submission" date="2017-11" db="EMBL/GenBank/DDBJ databases">
        <title>Complete genome of a free-living desiccation-tolerant cyanobacterium and its photosynthetic adaptation to extreme terrestrial habitat.</title>
        <authorList>
            <person name="Shang J."/>
        </authorList>
    </citation>
    <scope>NUCLEOTIDE SEQUENCE [LARGE SCALE GENOMIC DNA]</scope>
    <source>
        <strain evidence="1 2">CCNUN1</strain>
        <plasmid evidence="2">pnfsy08</plasmid>
    </source>
</reference>
<dbReference type="Proteomes" id="UP000232003">
    <property type="component" value="Plasmid pNFSY08"/>
</dbReference>
<evidence type="ECO:0000313" key="2">
    <source>
        <dbReference type="Proteomes" id="UP000232003"/>
    </source>
</evidence>
<sequence length="341" mass="38540">MEIAKCIDQKLKEPHGNHKGLSYGQLSVLLLTYIITQSDHRLSAVEPWVEAHRKILELSTGWSIAEKDASDDRLARVVEELGKQSSARQEIEIKLGRHLIRSYELPTEVARADTSSFSVNHQQGESVEESLLRYGYSKDQRPDLLQYRQLLATLDPMGMPLISATLEGNGADDPLYFPTWQKMAKVIGHKKFVFIADCKASSIATRAQIAANGGVYCFPVSMSGQHPQQLRQWVLDPPTEILDIRLPRQDEQEAPVGKGFEVELGKFWFKEDTHLWVRWQERYLVVYSQSLAASAIRGQQQRINTALTALNKLAAKTRKSLISFLPCNTPLISKLFPSITR</sequence>